<feature type="transmembrane region" description="Helical" evidence="1">
    <location>
        <begin position="27"/>
        <end position="56"/>
    </location>
</feature>
<evidence type="ECO:0000256" key="1">
    <source>
        <dbReference type="SAM" id="Phobius"/>
    </source>
</evidence>
<keyword evidence="1" id="KW-1133">Transmembrane helix</keyword>
<dbReference type="KEGG" id="halg:HUG10_15700"/>
<dbReference type="GeneID" id="56030307"/>
<feature type="transmembrane region" description="Helical" evidence="1">
    <location>
        <begin position="68"/>
        <end position="89"/>
    </location>
</feature>
<accession>A0A7D5KFF7</accession>
<dbReference type="EMBL" id="CP058529">
    <property type="protein sequence ID" value="QLG28897.1"/>
    <property type="molecule type" value="Genomic_DNA"/>
</dbReference>
<keyword evidence="1" id="KW-0812">Transmembrane</keyword>
<dbReference type="Proteomes" id="UP000509750">
    <property type="component" value="Chromosome"/>
</dbReference>
<evidence type="ECO:0000313" key="2">
    <source>
        <dbReference type="EMBL" id="QLG28897.1"/>
    </source>
</evidence>
<keyword evidence="3" id="KW-1185">Reference proteome</keyword>
<evidence type="ECO:0000313" key="3">
    <source>
        <dbReference type="Proteomes" id="UP000509750"/>
    </source>
</evidence>
<reference evidence="2 3" key="1">
    <citation type="submission" date="2020-07" db="EMBL/GenBank/DDBJ databases">
        <title>Gai3-2, isolated from salt lake.</title>
        <authorList>
            <person name="Cui H."/>
            <person name="Shi X."/>
        </authorList>
    </citation>
    <scope>NUCLEOTIDE SEQUENCE [LARGE SCALE GENOMIC DNA]</scope>
    <source>
        <strain evidence="2 3">Gai3-2</strain>
    </source>
</reference>
<keyword evidence="1" id="KW-0472">Membrane</keyword>
<name>A0A7D5KFF7_9EURY</name>
<gene>
    <name evidence="2" type="ORF">HUG10_15700</name>
</gene>
<organism evidence="2 3">
    <name type="scientific">Halorarum halophilum</name>
    <dbReference type="NCBI Taxonomy" id="2743090"/>
    <lineage>
        <taxon>Archaea</taxon>
        <taxon>Methanobacteriati</taxon>
        <taxon>Methanobacteriota</taxon>
        <taxon>Stenosarchaea group</taxon>
        <taxon>Halobacteria</taxon>
        <taxon>Halobacteriales</taxon>
        <taxon>Haloferacaceae</taxon>
        <taxon>Halorarum</taxon>
    </lineage>
</organism>
<sequence length="90" mass="9535">MSSESASEPELWAEGPDGKFQRLGEDAYMLIGAVSALVALLLYPPAFGFVSIICGVQLLRRHSEPLRIAMLGWTGVGLALGMSLSAGLWG</sequence>
<dbReference type="RefSeq" id="WP_179170471.1">
    <property type="nucleotide sequence ID" value="NZ_CP058529.1"/>
</dbReference>
<protein>
    <submittedName>
        <fullName evidence="2">Uncharacterized protein</fullName>
    </submittedName>
</protein>
<proteinExistence type="predicted"/>
<dbReference type="AlphaFoldDB" id="A0A7D5KFF7"/>